<dbReference type="OrthoDB" id="407658at2759"/>
<evidence type="ECO:0000256" key="2">
    <source>
        <dbReference type="ARBA" id="ARBA00022676"/>
    </source>
</evidence>
<gene>
    <name evidence="5" type="ORF">IMSHALPRED_004429</name>
</gene>
<dbReference type="EMBL" id="CAJPDT010000021">
    <property type="protein sequence ID" value="CAF9918830.1"/>
    <property type="molecule type" value="Genomic_DNA"/>
</dbReference>
<comment type="similarity">
    <text evidence="1">Belongs to the glycosyltransferase 34 family.</text>
</comment>
<reference evidence="5" key="1">
    <citation type="submission" date="2021-03" db="EMBL/GenBank/DDBJ databases">
        <authorList>
            <person name="Tagirdzhanova G."/>
        </authorList>
    </citation>
    <scope>NUCLEOTIDE SEQUENCE</scope>
</reference>
<accession>A0A8H3IKI9</accession>
<dbReference type="Gene3D" id="3.90.550.10">
    <property type="entry name" value="Spore Coat Polysaccharide Biosynthesis Protein SpsA, Chain A"/>
    <property type="match status" value="1"/>
</dbReference>
<evidence type="ECO:0000256" key="3">
    <source>
        <dbReference type="ARBA" id="ARBA00022679"/>
    </source>
</evidence>
<dbReference type="AlphaFoldDB" id="A0A8H3IKI9"/>
<evidence type="ECO:0000313" key="6">
    <source>
        <dbReference type="Proteomes" id="UP000664534"/>
    </source>
</evidence>
<keyword evidence="4" id="KW-0812">Transmembrane</keyword>
<dbReference type="SUPFAM" id="SSF53448">
    <property type="entry name" value="Nucleotide-diphospho-sugar transferases"/>
    <property type="match status" value="1"/>
</dbReference>
<dbReference type="Proteomes" id="UP000664534">
    <property type="component" value="Unassembled WGS sequence"/>
</dbReference>
<protein>
    <recommendedName>
        <fullName evidence="7">Glycosyltransferase</fullName>
    </recommendedName>
</protein>
<sequence length="451" mass="51582">MLSPQPIVYCGALLSFAFFQFYIFRIRVPDIARIDQSITNTPSLDAPTLLEHNETAADLRLPDQSITNTLSVDVPTPFEHNEAAADPLLPDVLRPRIRQVSMRVYNATNETNDALDARCMATHLEYGKRWGYPTHILRQDLSGKGEWRDLLFCKPLYLLSLTIAEMAKPPDERAEWLVFFDSDTILLNPNIPWTLFLPPSDFSQVHFLGGRDWGGGSGFNAGVFFVRISEWSVKMLTEVAALPDLRKDVPIGDNAEQVAFRWVFVQVGYRERVLYQPVEWFNSFEDSHGHLPPVQDGEMLVHFSGLKKHKFGAERKWLDRLERAPHELQIPLENTNYQVNIDAYWTRLRDARDTMQEAEQFRNGNYTTRNIRLAKAKLQQIVYDEANNSSLVLEAINQVKSALATAEFNPADGRDMPIAATNANIEFPAKRPQQVAWVPVDNKIKRAEVWE</sequence>
<dbReference type="PANTHER" id="PTHR31306">
    <property type="entry name" value="ALPHA-1,6-MANNOSYLTRANSFERASE MNN11-RELATED"/>
    <property type="match status" value="1"/>
</dbReference>
<keyword evidence="2" id="KW-0328">Glycosyltransferase</keyword>
<keyword evidence="4" id="KW-0472">Membrane</keyword>
<keyword evidence="4" id="KW-1133">Transmembrane helix</keyword>
<organism evidence="5 6">
    <name type="scientific">Imshaugia aleurites</name>
    <dbReference type="NCBI Taxonomy" id="172621"/>
    <lineage>
        <taxon>Eukaryota</taxon>
        <taxon>Fungi</taxon>
        <taxon>Dikarya</taxon>
        <taxon>Ascomycota</taxon>
        <taxon>Pezizomycotina</taxon>
        <taxon>Lecanoromycetes</taxon>
        <taxon>OSLEUM clade</taxon>
        <taxon>Lecanoromycetidae</taxon>
        <taxon>Lecanorales</taxon>
        <taxon>Lecanorineae</taxon>
        <taxon>Parmeliaceae</taxon>
        <taxon>Imshaugia</taxon>
    </lineage>
</organism>
<proteinExistence type="inferred from homology"/>
<feature type="transmembrane region" description="Helical" evidence="4">
    <location>
        <begin position="6"/>
        <end position="24"/>
    </location>
</feature>
<keyword evidence="3" id="KW-0808">Transferase</keyword>
<evidence type="ECO:0000256" key="1">
    <source>
        <dbReference type="ARBA" id="ARBA00005664"/>
    </source>
</evidence>
<dbReference type="GO" id="GO:0000139">
    <property type="term" value="C:Golgi membrane"/>
    <property type="evidence" value="ECO:0007669"/>
    <property type="project" value="TreeGrafter"/>
</dbReference>
<dbReference type="InterPro" id="IPR008630">
    <property type="entry name" value="Glyco_trans_34"/>
</dbReference>
<evidence type="ECO:0000256" key="4">
    <source>
        <dbReference type="SAM" id="Phobius"/>
    </source>
</evidence>
<dbReference type="GO" id="GO:0016757">
    <property type="term" value="F:glycosyltransferase activity"/>
    <property type="evidence" value="ECO:0007669"/>
    <property type="project" value="UniProtKB-KW"/>
</dbReference>
<keyword evidence="6" id="KW-1185">Reference proteome</keyword>
<dbReference type="PANTHER" id="PTHR31306:SF8">
    <property type="entry name" value="GLYCOSYLTRANSFERASE FAMILY 34 PROTEIN"/>
    <property type="match status" value="1"/>
</dbReference>
<dbReference type="InterPro" id="IPR029044">
    <property type="entry name" value="Nucleotide-diphossugar_trans"/>
</dbReference>
<evidence type="ECO:0000313" key="5">
    <source>
        <dbReference type="EMBL" id="CAF9918830.1"/>
    </source>
</evidence>
<evidence type="ECO:0008006" key="7">
    <source>
        <dbReference type="Google" id="ProtNLM"/>
    </source>
</evidence>
<dbReference type="GO" id="GO:0006487">
    <property type="term" value="P:protein N-linked glycosylation"/>
    <property type="evidence" value="ECO:0007669"/>
    <property type="project" value="TreeGrafter"/>
</dbReference>
<name>A0A8H3IKI9_9LECA</name>
<comment type="caution">
    <text evidence="5">The sequence shown here is derived from an EMBL/GenBank/DDBJ whole genome shotgun (WGS) entry which is preliminary data.</text>
</comment>